<dbReference type="EMBL" id="CM000157">
    <property type="protein sequence ID" value="KRJ98666.1"/>
    <property type="molecule type" value="Genomic_DNA"/>
</dbReference>
<protein>
    <submittedName>
        <fullName evidence="1">Uncharacterized protein</fullName>
    </submittedName>
</protein>
<dbReference type="AlphaFoldDB" id="A0A0R1DN10"/>
<reference evidence="1 2" key="2">
    <citation type="journal article" date="2007" name="PLoS Biol.">
        <title>Principles of genome evolution in the Drosophila melanogaster species group.</title>
        <authorList>
            <person name="Ranz J.M."/>
            <person name="Maurin D."/>
            <person name="Chan Y.S."/>
            <person name="von Grotthuss M."/>
            <person name="Hillier L.W."/>
            <person name="Roote J."/>
            <person name="Ashburner M."/>
            <person name="Bergman C.M."/>
        </authorList>
    </citation>
    <scope>NUCLEOTIDE SEQUENCE [LARGE SCALE GENOMIC DNA]</scope>
    <source>
        <strain evidence="2">Tai18E2 / Tucson 14021-0261.01</strain>
    </source>
</reference>
<organism evidence="1 2">
    <name type="scientific">Drosophila yakuba</name>
    <name type="common">Fruit fly</name>
    <dbReference type="NCBI Taxonomy" id="7245"/>
    <lineage>
        <taxon>Eukaryota</taxon>
        <taxon>Metazoa</taxon>
        <taxon>Ecdysozoa</taxon>
        <taxon>Arthropoda</taxon>
        <taxon>Hexapoda</taxon>
        <taxon>Insecta</taxon>
        <taxon>Pterygota</taxon>
        <taxon>Neoptera</taxon>
        <taxon>Endopterygota</taxon>
        <taxon>Diptera</taxon>
        <taxon>Brachycera</taxon>
        <taxon>Muscomorpha</taxon>
        <taxon>Ephydroidea</taxon>
        <taxon>Drosophilidae</taxon>
        <taxon>Drosophila</taxon>
        <taxon>Sophophora</taxon>
    </lineage>
</organism>
<evidence type="ECO:0000313" key="2">
    <source>
        <dbReference type="Proteomes" id="UP000002282"/>
    </source>
</evidence>
<dbReference type="KEGG" id="dya:Dyak_GE27734"/>
<dbReference type="OrthoDB" id="7816628at2759"/>
<sequence length="115" mass="12527">MRLSIAVRAKNRLWSLKNPFHFSSVSTSAPNARFCVCSRVNNYSPKKRVKRAQVPENLNQVKMCGGWACASYNIACCNPRLSTLRFSGRCFAPTPCGPCDDCSIYGGCCGGCCGC</sequence>
<name>A0A0R1DN10_DROYA</name>
<keyword evidence="2" id="KW-1185">Reference proteome</keyword>
<evidence type="ECO:0000313" key="1">
    <source>
        <dbReference type="EMBL" id="KRJ98666.1"/>
    </source>
</evidence>
<accession>A0A0R1DN10</accession>
<dbReference type="Proteomes" id="UP000002282">
    <property type="component" value="Chromosome 2L"/>
</dbReference>
<gene>
    <name evidence="1" type="primary">Dyak\GE27734</name>
    <name evidence="1" type="synonym">GE27734</name>
    <name evidence="1" type="ORF">Dyak_GE27734</name>
</gene>
<proteinExistence type="predicted"/>
<reference evidence="1 2" key="1">
    <citation type="journal article" date="2007" name="Nature">
        <title>Evolution of genes and genomes on the Drosophila phylogeny.</title>
        <authorList>
            <consortium name="Drosophila 12 Genomes Consortium"/>
            <person name="Clark A.G."/>
            <person name="Eisen M.B."/>
            <person name="Smith D.R."/>
            <person name="Bergman C.M."/>
            <person name="Oliver B."/>
            <person name="Markow T.A."/>
            <person name="Kaufman T.C."/>
            <person name="Kellis M."/>
            <person name="Gelbart W."/>
            <person name="Iyer V.N."/>
            <person name="Pollard D.A."/>
            <person name="Sackton T.B."/>
            <person name="Larracuente A.M."/>
            <person name="Singh N.D."/>
            <person name="Abad J.P."/>
            <person name="Abt D.N."/>
            <person name="Adryan B."/>
            <person name="Aguade M."/>
            <person name="Akashi H."/>
            <person name="Anderson W.W."/>
            <person name="Aquadro C.F."/>
            <person name="Ardell D.H."/>
            <person name="Arguello R."/>
            <person name="Artieri C.G."/>
            <person name="Barbash D.A."/>
            <person name="Barker D."/>
            <person name="Barsanti P."/>
            <person name="Batterham P."/>
            <person name="Batzoglou S."/>
            <person name="Begun D."/>
            <person name="Bhutkar A."/>
            <person name="Blanco E."/>
            <person name="Bosak S.A."/>
            <person name="Bradley R.K."/>
            <person name="Brand A.D."/>
            <person name="Brent M.R."/>
            <person name="Brooks A.N."/>
            <person name="Brown R.H."/>
            <person name="Butlin R.K."/>
            <person name="Caggese C."/>
            <person name="Calvi B.R."/>
            <person name="Bernardo de Carvalho A."/>
            <person name="Caspi A."/>
            <person name="Castrezana S."/>
            <person name="Celniker S.E."/>
            <person name="Chang J.L."/>
            <person name="Chapple C."/>
            <person name="Chatterji S."/>
            <person name="Chinwalla A."/>
            <person name="Civetta A."/>
            <person name="Clifton S.W."/>
            <person name="Comeron J.M."/>
            <person name="Costello J.C."/>
            <person name="Coyne J.A."/>
            <person name="Daub J."/>
            <person name="David R.G."/>
            <person name="Delcher A.L."/>
            <person name="Delehaunty K."/>
            <person name="Do C.B."/>
            <person name="Ebling H."/>
            <person name="Edwards K."/>
            <person name="Eickbush T."/>
            <person name="Evans J.D."/>
            <person name="Filipski A."/>
            <person name="Findeiss S."/>
            <person name="Freyhult E."/>
            <person name="Fulton L."/>
            <person name="Fulton R."/>
            <person name="Garcia A.C."/>
            <person name="Gardiner A."/>
            <person name="Garfield D.A."/>
            <person name="Garvin B.E."/>
            <person name="Gibson G."/>
            <person name="Gilbert D."/>
            <person name="Gnerre S."/>
            <person name="Godfrey J."/>
            <person name="Good R."/>
            <person name="Gotea V."/>
            <person name="Gravely B."/>
            <person name="Greenberg A.J."/>
            <person name="Griffiths-Jones S."/>
            <person name="Gross S."/>
            <person name="Guigo R."/>
            <person name="Gustafson E.A."/>
            <person name="Haerty W."/>
            <person name="Hahn M.W."/>
            <person name="Halligan D.L."/>
            <person name="Halpern A.L."/>
            <person name="Halter G.M."/>
            <person name="Han M.V."/>
            <person name="Heger A."/>
            <person name="Hillier L."/>
            <person name="Hinrichs A.S."/>
            <person name="Holmes I."/>
            <person name="Hoskins R.A."/>
            <person name="Hubisz M.J."/>
            <person name="Hultmark D."/>
            <person name="Huntley M.A."/>
            <person name="Jaffe D.B."/>
            <person name="Jagadeeshan S."/>
            <person name="Jeck W.R."/>
            <person name="Johnson J."/>
            <person name="Jones C.D."/>
            <person name="Jordan W.C."/>
            <person name="Karpen G.H."/>
            <person name="Kataoka E."/>
            <person name="Keightley P.D."/>
            <person name="Kheradpour P."/>
            <person name="Kirkness E.F."/>
            <person name="Koerich L.B."/>
            <person name="Kristiansen K."/>
            <person name="Kudrna D."/>
            <person name="Kulathinal R.J."/>
            <person name="Kumar S."/>
            <person name="Kwok R."/>
            <person name="Lander E."/>
            <person name="Langley C.H."/>
            <person name="Lapoint R."/>
            <person name="Lazzaro B.P."/>
            <person name="Lee S.J."/>
            <person name="Levesque L."/>
            <person name="Li R."/>
            <person name="Lin C.F."/>
            <person name="Lin M.F."/>
            <person name="Lindblad-Toh K."/>
            <person name="Llopart A."/>
            <person name="Long M."/>
            <person name="Low L."/>
            <person name="Lozovsky E."/>
            <person name="Lu J."/>
            <person name="Luo M."/>
            <person name="Machado C.A."/>
            <person name="Makalowski W."/>
            <person name="Marzo M."/>
            <person name="Matsuda M."/>
            <person name="Matzkin L."/>
            <person name="McAllister B."/>
            <person name="McBride C.S."/>
            <person name="McKernan B."/>
            <person name="McKernan K."/>
            <person name="Mendez-Lago M."/>
            <person name="Minx P."/>
            <person name="Mollenhauer M.U."/>
            <person name="Montooth K."/>
            <person name="Mount S.M."/>
            <person name="Mu X."/>
            <person name="Myers E."/>
            <person name="Negre B."/>
            <person name="Newfeld S."/>
            <person name="Nielsen R."/>
            <person name="Noor M.A."/>
            <person name="O'Grady P."/>
            <person name="Pachter L."/>
            <person name="Papaceit M."/>
            <person name="Parisi M.J."/>
            <person name="Parisi M."/>
            <person name="Parts L."/>
            <person name="Pedersen J.S."/>
            <person name="Pesole G."/>
            <person name="Phillippy A.M."/>
            <person name="Ponting C.P."/>
            <person name="Pop M."/>
            <person name="Porcelli D."/>
            <person name="Powell J.R."/>
            <person name="Prohaska S."/>
            <person name="Pruitt K."/>
            <person name="Puig M."/>
            <person name="Quesneville H."/>
            <person name="Ram K.R."/>
            <person name="Rand D."/>
            <person name="Rasmussen M.D."/>
            <person name="Reed L.K."/>
            <person name="Reenan R."/>
            <person name="Reily A."/>
            <person name="Remington K.A."/>
            <person name="Rieger T.T."/>
            <person name="Ritchie M.G."/>
            <person name="Robin C."/>
            <person name="Rogers Y.H."/>
            <person name="Rohde C."/>
            <person name="Rozas J."/>
            <person name="Rubenfield M.J."/>
            <person name="Ruiz A."/>
            <person name="Russo S."/>
            <person name="Salzberg S.L."/>
            <person name="Sanchez-Gracia A."/>
            <person name="Saranga D.J."/>
            <person name="Sato H."/>
            <person name="Schaeffer S.W."/>
            <person name="Schatz M.C."/>
            <person name="Schlenke T."/>
            <person name="Schwartz R."/>
            <person name="Segarra C."/>
            <person name="Singh R.S."/>
            <person name="Sirot L."/>
            <person name="Sirota M."/>
            <person name="Sisneros N.B."/>
            <person name="Smith C.D."/>
            <person name="Smith T.F."/>
            <person name="Spieth J."/>
            <person name="Stage D.E."/>
            <person name="Stark A."/>
            <person name="Stephan W."/>
            <person name="Strausberg R.L."/>
            <person name="Strempel S."/>
            <person name="Sturgill D."/>
            <person name="Sutton G."/>
            <person name="Sutton G.G."/>
            <person name="Tao W."/>
            <person name="Teichmann S."/>
            <person name="Tobari Y.N."/>
            <person name="Tomimura Y."/>
            <person name="Tsolas J.M."/>
            <person name="Valente V.L."/>
            <person name="Venter E."/>
            <person name="Venter J.C."/>
            <person name="Vicario S."/>
            <person name="Vieira F.G."/>
            <person name="Vilella A.J."/>
            <person name="Villasante A."/>
            <person name="Walenz B."/>
            <person name="Wang J."/>
            <person name="Wasserman M."/>
            <person name="Watts T."/>
            <person name="Wilson D."/>
            <person name="Wilson R.K."/>
            <person name="Wing R.A."/>
            <person name="Wolfner M.F."/>
            <person name="Wong A."/>
            <person name="Wong G.K."/>
            <person name="Wu C.I."/>
            <person name="Wu G."/>
            <person name="Yamamoto D."/>
            <person name="Yang H.P."/>
            <person name="Yang S.P."/>
            <person name="Yorke J.A."/>
            <person name="Yoshida K."/>
            <person name="Zdobnov E."/>
            <person name="Zhang P."/>
            <person name="Zhang Y."/>
            <person name="Zimin A.V."/>
            <person name="Baldwin J."/>
            <person name="Abdouelleil A."/>
            <person name="Abdulkadir J."/>
            <person name="Abebe A."/>
            <person name="Abera B."/>
            <person name="Abreu J."/>
            <person name="Acer S.C."/>
            <person name="Aftuck L."/>
            <person name="Alexander A."/>
            <person name="An P."/>
            <person name="Anderson E."/>
            <person name="Anderson S."/>
            <person name="Arachi H."/>
            <person name="Azer M."/>
            <person name="Bachantsang P."/>
            <person name="Barry A."/>
            <person name="Bayul T."/>
            <person name="Berlin A."/>
            <person name="Bessette D."/>
            <person name="Bloom T."/>
            <person name="Blye J."/>
            <person name="Boguslavskiy L."/>
            <person name="Bonnet C."/>
            <person name="Boukhgalter B."/>
            <person name="Bourzgui I."/>
            <person name="Brown A."/>
            <person name="Cahill P."/>
            <person name="Channer S."/>
            <person name="Cheshatsang Y."/>
            <person name="Chuda L."/>
            <person name="Citroen M."/>
            <person name="Collymore A."/>
            <person name="Cooke P."/>
            <person name="Costello M."/>
            <person name="D'Aco K."/>
            <person name="Daza R."/>
            <person name="De Haan G."/>
            <person name="DeGray S."/>
            <person name="DeMaso C."/>
            <person name="Dhargay N."/>
            <person name="Dooley K."/>
            <person name="Dooley E."/>
            <person name="Doricent M."/>
            <person name="Dorje P."/>
            <person name="Dorjee K."/>
            <person name="Dupes A."/>
            <person name="Elong R."/>
            <person name="Falk J."/>
            <person name="Farina A."/>
            <person name="Faro S."/>
            <person name="Ferguson D."/>
            <person name="Fisher S."/>
            <person name="Foley C.D."/>
            <person name="Franke A."/>
            <person name="Friedrich D."/>
            <person name="Gadbois L."/>
            <person name="Gearin G."/>
            <person name="Gearin C.R."/>
            <person name="Giannoukos G."/>
            <person name="Goode T."/>
            <person name="Graham J."/>
            <person name="Grandbois E."/>
            <person name="Grewal S."/>
            <person name="Gyaltsen K."/>
            <person name="Hafez N."/>
            <person name="Hagos B."/>
            <person name="Hall J."/>
            <person name="Henson C."/>
            <person name="Hollinger A."/>
            <person name="Honan T."/>
            <person name="Huard M.D."/>
            <person name="Hughes L."/>
            <person name="Hurhula B."/>
            <person name="Husby M.E."/>
            <person name="Kamat A."/>
            <person name="Kanga B."/>
            <person name="Kashin S."/>
            <person name="Khazanovich D."/>
            <person name="Kisner P."/>
            <person name="Lance K."/>
            <person name="Lara M."/>
            <person name="Lee W."/>
            <person name="Lennon N."/>
            <person name="Letendre F."/>
            <person name="LeVine R."/>
            <person name="Lipovsky A."/>
            <person name="Liu X."/>
            <person name="Liu J."/>
            <person name="Liu S."/>
            <person name="Lokyitsang T."/>
            <person name="Lokyitsang Y."/>
            <person name="Lubonja R."/>
            <person name="Lui A."/>
            <person name="MacDonald P."/>
            <person name="Magnisalis V."/>
            <person name="Maru K."/>
            <person name="Matthews C."/>
            <person name="McCusker W."/>
            <person name="McDonough S."/>
            <person name="Mehta T."/>
            <person name="Meldrim J."/>
            <person name="Meneus L."/>
            <person name="Mihai O."/>
            <person name="Mihalev A."/>
            <person name="Mihova T."/>
            <person name="Mittelman R."/>
            <person name="Mlenga V."/>
            <person name="Montmayeur A."/>
            <person name="Mulrain L."/>
            <person name="Navidi A."/>
            <person name="Naylor J."/>
            <person name="Negash T."/>
            <person name="Nguyen T."/>
            <person name="Nguyen N."/>
            <person name="Nicol R."/>
            <person name="Norbu C."/>
            <person name="Norbu N."/>
            <person name="Novod N."/>
            <person name="O'Neill B."/>
            <person name="Osman S."/>
            <person name="Markiewicz E."/>
            <person name="Oyono O.L."/>
            <person name="Patti C."/>
            <person name="Phunkhang P."/>
            <person name="Pierre F."/>
            <person name="Priest M."/>
            <person name="Raghuraman S."/>
            <person name="Rege F."/>
            <person name="Reyes R."/>
            <person name="Rise C."/>
            <person name="Rogov P."/>
            <person name="Ross K."/>
            <person name="Ryan E."/>
            <person name="Settipalli S."/>
            <person name="Shea T."/>
            <person name="Sherpa N."/>
            <person name="Shi L."/>
            <person name="Shih D."/>
            <person name="Sparrow T."/>
            <person name="Spaulding J."/>
            <person name="Stalker J."/>
            <person name="Stange-Thomann N."/>
            <person name="Stavropoulos S."/>
            <person name="Stone C."/>
            <person name="Strader C."/>
            <person name="Tesfaye S."/>
            <person name="Thomson T."/>
            <person name="Thoulutsang Y."/>
            <person name="Thoulutsang D."/>
            <person name="Topham K."/>
            <person name="Topping I."/>
            <person name="Tsamla T."/>
            <person name="Vassiliev H."/>
            <person name="Vo A."/>
            <person name="Wangchuk T."/>
            <person name="Wangdi T."/>
            <person name="Weiand M."/>
            <person name="Wilkinson J."/>
            <person name="Wilson A."/>
            <person name="Yadav S."/>
            <person name="Young G."/>
            <person name="Yu Q."/>
            <person name="Zembek L."/>
            <person name="Zhong D."/>
            <person name="Zimmer A."/>
            <person name="Zwirko Z."/>
            <person name="Jaffe D.B."/>
            <person name="Alvarez P."/>
            <person name="Brockman W."/>
            <person name="Butler J."/>
            <person name="Chin C."/>
            <person name="Gnerre S."/>
            <person name="Grabherr M."/>
            <person name="Kleber M."/>
            <person name="Mauceli E."/>
            <person name="MacCallum I."/>
        </authorList>
    </citation>
    <scope>NUCLEOTIDE SEQUENCE [LARGE SCALE GENOMIC DNA]</scope>
    <source>
        <strain evidence="2">Tai18E2 / Tucson 14021-0261.01</strain>
    </source>
</reference>